<evidence type="ECO:0008006" key="4">
    <source>
        <dbReference type="Google" id="ProtNLM"/>
    </source>
</evidence>
<dbReference type="InterPro" id="IPR023614">
    <property type="entry name" value="Porin_dom_sf"/>
</dbReference>
<protein>
    <recommendedName>
        <fullName evidence="4">Porin</fullName>
    </recommendedName>
</protein>
<proteinExistence type="predicted"/>
<dbReference type="SUPFAM" id="SSF56935">
    <property type="entry name" value="Porins"/>
    <property type="match status" value="1"/>
</dbReference>
<evidence type="ECO:0000313" key="3">
    <source>
        <dbReference type="Proteomes" id="UP000186549"/>
    </source>
</evidence>
<evidence type="ECO:0000313" key="2">
    <source>
        <dbReference type="EMBL" id="OKZ28783.1"/>
    </source>
</evidence>
<feature type="chain" id="PRO_5010375561" description="Porin" evidence="1">
    <location>
        <begin position="20"/>
        <end position="342"/>
    </location>
</feature>
<comment type="caution">
    <text evidence="2">The sequence shown here is derived from an EMBL/GenBank/DDBJ whole genome shotgun (WGS) entry which is preliminary data.</text>
</comment>
<name>A0A1Q6HQK1_BACUN</name>
<accession>A0A1Q6HQK1</accession>
<feature type="signal peptide" evidence="1">
    <location>
        <begin position="1"/>
        <end position="19"/>
    </location>
</feature>
<dbReference type="Gene3D" id="2.40.160.10">
    <property type="entry name" value="Porin"/>
    <property type="match status" value="1"/>
</dbReference>
<organism evidence="2 3">
    <name type="scientific">Bacteroides uniformis</name>
    <dbReference type="NCBI Taxonomy" id="820"/>
    <lineage>
        <taxon>Bacteria</taxon>
        <taxon>Pseudomonadati</taxon>
        <taxon>Bacteroidota</taxon>
        <taxon>Bacteroidia</taxon>
        <taxon>Bacteroidales</taxon>
        <taxon>Bacteroidaceae</taxon>
        <taxon>Bacteroides</taxon>
    </lineage>
</organism>
<dbReference type="InterPro" id="IPR010870">
    <property type="entry name" value="Porin_O/P"/>
</dbReference>
<reference evidence="2 3" key="1">
    <citation type="journal article" date="2016" name="Nat. Biotechnol.">
        <title>Measurement of bacterial replication rates in microbial communities.</title>
        <authorList>
            <person name="Brown C.T."/>
            <person name="Olm M.R."/>
            <person name="Thomas B.C."/>
            <person name="Banfield J.F."/>
        </authorList>
    </citation>
    <scope>NUCLEOTIDE SEQUENCE [LARGE SCALE GENOMIC DNA]</scope>
    <source>
        <strain evidence="2">45_41</strain>
    </source>
</reference>
<sequence>MKKIVLSILLCVQVFYVSASESPGETEVKKIDYLPAVHGVIRSRWEMETENGENRFEVRNARVALSGNILPAVDYLVQADFCDQGKIKILDAWGGIKIAEGLKLRAGQFLMPVGIEPLRAPAAYIFANRAFIGKHMCNARGVGAEVAYAVPSAMPLTLKAAVFNPASVSDHDVWEHSPSFSASALWQIGAVGLNAGFQSSVPDAGRTNIADAAVIYKTGRWNIEAEYMYKHYVHSYSRPAHGYSVFGDYCLPVSASVFNRLSFQGRFDGMTAHNSGMLAADNTLSDDMPARNRITLGTTVSHVKQKIHADIRLNYEKYFYHSNVDAPRGEGDKVVVEFVVSF</sequence>
<dbReference type="AlphaFoldDB" id="A0A1Q6HQK1"/>
<dbReference type="EMBL" id="MNQU01000333">
    <property type="protein sequence ID" value="OKZ28783.1"/>
    <property type="molecule type" value="Genomic_DNA"/>
</dbReference>
<dbReference type="Proteomes" id="UP000186549">
    <property type="component" value="Unassembled WGS sequence"/>
</dbReference>
<gene>
    <name evidence="2" type="ORF">BHV79_18080</name>
</gene>
<keyword evidence="1" id="KW-0732">Signal</keyword>
<evidence type="ECO:0000256" key="1">
    <source>
        <dbReference type="SAM" id="SignalP"/>
    </source>
</evidence>
<dbReference type="Pfam" id="PF07396">
    <property type="entry name" value="Porin_O_P"/>
    <property type="match status" value="1"/>
</dbReference>